<keyword evidence="3 8" id="KW-0548">Nucleotidyltransferase</keyword>
<comment type="catalytic activity">
    <reaction evidence="8">
        <text>L-seryl-[protein] + UTP = O-(5'-uridylyl)-L-seryl-[protein] + diphosphate</text>
        <dbReference type="Rhea" id="RHEA:64604"/>
        <dbReference type="Rhea" id="RHEA-COMP:9863"/>
        <dbReference type="Rhea" id="RHEA-COMP:16635"/>
        <dbReference type="ChEBI" id="CHEBI:29999"/>
        <dbReference type="ChEBI" id="CHEBI:33019"/>
        <dbReference type="ChEBI" id="CHEBI:46398"/>
        <dbReference type="ChEBI" id="CHEBI:156051"/>
    </reaction>
</comment>
<dbReference type="EC" id="2.7.7.108" evidence="8"/>
<comment type="catalytic activity">
    <reaction evidence="8">
        <text>L-tyrosyl-[protein] + ATP = O-(5'-adenylyl)-L-tyrosyl-[protein] + diphosphate</text>
        <dbReference type="Rhea" id="RHEA:54288"/>
        <dbReference type="Rhea" id="RHEA-COMP:10136"/>
        <dbReference type="Rhea" id="RHEA-COMP:13846"/>
        <dbReference type="ChEBI" id="CHEBI:30616"/>
        <dbReference type="ChEBI" id="CHEBI:33019"/>
        <dbReference type="ChEBI" id="CHEBI:46858"/>
        <dbReference type="ChEBI" id="CHEBI:83624"/>
        <dbReference type="EC" id="2.7.7.108"/>
    </reaction>
</comment>
<keyword evidence="4 8" id="KW-0479">Metal-binding</keyword>
<feature type="binding site" evidence="8">
    <location>
        <position position="253"/>
    </location>
    <ligand>
        <name>Mg(2+)</name>
        <dbReference type="ChEBI" id="CHEBI:18420"/>
    </ligand>
</feature>
<evidence type="ECO:0000256" key="8">
    <source>
        <dbReference type="HAMAP-Rule" id="MF_00692"/>
    </source>
</evidence>
<protein>
    <recommendedName>
        <fullName evidence="8">Protein nucleotidyltransferase YdiU</fullName>
        <ecNumber evidence="8">2.7.7.-</ecNumber>
    </recommendedName>
    <alternativeName>
        <fullName evidence="8">Protein adenylyltransferase YdiU</fullName>
        <ecNumber evidence="8">2.7.7.108</ecNumber>
    </alternativeName>
    <alternativeName>
        <fullName evidence="8">Protein uridylyltransferase YdiU</fullName>
        <ecNumber evidence="8">2.7.7.-</ecNumber>
    </alternativeName>
</protein>
<dbReference type="EC" id="2.7.7.-" evidence="8"/>
<proteinExistence type="inferred from homology"/>
<comment type="catalytic activity">
    <reaction evidence="8">
        <text>L-histidyl-[protein] + UTP = N(tele)-(5'-uridylyl)-L-histidyl-[protein] + diphosphate</text>
        <dbReference type="Rhea" id="RHEA:83891"/>
        <dbReference type="Rhea" id="RHEA-COMP:9745"/>
        <dbReference type="Rhea" id="RHEA-COMP:20239"/>
        <dbReference type="ChEBI" id="CHEBI:29979"/>
        <dbReference type="ChEBI" id="CHEBI:33019"/>
        <dbReference type="ChEBI" id="CHEBI:46398"/>
        <dbReference type="ChEBI" id="CHEBI:233474"/>
    </reaction>
</comment>
<feature type="binding site" evidence="8">
    <location>
        <position position="253"/>
    </location>
    <ligand>
        <name>ATP</name>
        <dbReference type="ChEBI" id="CHEBI:30616"/>
    </ligand>
</feature>
<comment type="catalytic activity">
    <reaction evidence="8">
        <text>L-seryl-[protein] + ATP = 3-O-(5'-adenylyl)-L-seryl-[protein] + diphosphate</text>
        <dbReference type="Rhea" id="RHEA:58120"/>
        <dbReference type="Rhea" id="RHEA-COMP:9863"/>
        <dbReference type="Rhea" id="RHEA-COMP:15073"/>
        <dbReference type="ChEBI" id="CHEBI:29999"/>
        <dbReference type="ChEBI" id="CHEBI:30616"/>
        <dbReference type="ChEBI" id="CHEBI:33019"/>
        <dbReference type="ChEBI" id="CHEBI:142516"/>
        <dbReference type="EC" id="2.7.7.108"/>
    </reaction>
</comment>
<dbReference type="PANTHER" id="PTHR32057">
    <property type="entry name" value="PROTEIN ADENYLYLTRANSFERASE SELO, MITOCHONDRIAL"/>
    <property type="match status" value="1"/>
</dbReference>
<feature type="binding site" evidence="8">
    <location>
        <position position="120"/>
    </location>
    <ligand>
        <name>ATP</name>
        <dbReference type="ChEBI" id="CHEBI:30616"/>
    </ligand>
</feature>
<dbReference type="Proteomes" id="UP000663629">
    <property type="component" value="Chromosome 1"/>
</dbReference>
<keyword evidence="5 8" id="KW-0547">Nucleotide-binding</keyword>
<dbReference type="RefSeq" id="WP_205295009.1">
    <property type="nucleotide sequence ID" value="NZ_CP070368.1"/>
</dbReference>
<keyword evidence="7 8" id="KW-0460">Magnesium</keyword>
<evidence type="ECO:0000256" key="3">
    <source>
        <dbReference type="ARBA" id="ARBA00022695"/>
    </source>
</evidence>
<feature type="binding site" evidence="8">
    <location>
        <position position="88"/>
    </location>
    <ligand>
        <name>ATP</name>
        <dbReference type="ChEBI" id="CHEBI:30616"/>
    </ligand>
</feature>
<sequence length="471" mass="51854">MIRFDNSYARLPEGFFTRTRPTPVRDPKLIALNRPLAERLGLDADWLASPQGVAVLAGNALPEGAEPIAQAYAGHQFGGFVPQLGDGRAVLLGEVVAPDGARFDIQLKGAGPTPFSRRGDGRAWLGPVLREYLVSEFMAAFGIPTTRALAAVTTGETVIRETILPGAVLTRVASSHIRVGTFEFYAARGDRERLQLLADHVIARHYPDAAGAGDLLQGVVARQAATIAGWLALGFIHGVMNTDNMSVSGETIDYGPCAFMDGYRPDMVFSSIDAQGRYAWNEQPNIAVWNLAQFASCLVPLMGNDDAAVTEATRIVHSFPEFYQREWLNRFAAKLGIGAPRPEDRALIERLLALMADQQADFTRVFAGLSDGSARDEFTATDQFDAWARDWQARIRDLSDAQQVMARANPRRIPRNHRIEEVITAAREGDYAPFHAFDAALRAPFEDRPEWRDYALAPQPQEIVRRTFCGT</sequence>
<feature type="binding site" evidence="8">
    <location>
        <position position="121"/>
    </location>
    <ligand>
        <name>ATP</name>
        <dbReference type="ChEBI" id="CHEBI:30616"/>
    </ligand>
</feature>
<organism evidence="9 10">
    <name type="scientific">Paracoccus methylovorus</name>
    <dbReference type="NCBI Taxonomy" id="2812658"/>
    <lineage>
        <taxon>Bacteria</taxon>
        <taxon>Pseudomonadati</taxon>
        <taxon>Pseudomonadota</taxon>
        <taxon>Alphaproteobacteria</taxon>
        <taxon>Rhodobacterales</taxon>
        <taxon>Paracoccaceae</taxon>
        <taxon>Paracoccus</taxon>
    </lineage>
</organism>
<evidence type="ECO:0000256" key="1">
    <source>
        <dbReference type="ARBA" id="ARBA00009747"/>
    </source>
</evidence>
<gene>
    <name evidence="8" type="primary">ydiU</name>
    <name evidence="8" type="synonym">selO</name>
    <name evidence="9" type="ORF">JWJ88_05045</name>
</gene>
<dbReference type="HAMAP" id="MF_00692">
    <property type="entry name" value="SelO"/>
    <property type="match status" value="1"/>
</dbReference>
<evidence type="ECO:0000313" key="9">
    <source>
        <dbReference type="EMBL" id="QRZ14028.1"/>
    </source>
</evidence>
<feature type="binding site" evidence="8">
    <location>
        <position position="178"/>
    </location>
    <ligand>
        <name>ATP</name>
        <dbReference type="ChEBI" id="CHEBI:30616"/>
    </ligand>
</feature>
<comment type="cofactor">
    <cofactor evidence="8">
        <name>Mg(2+)</name>
        <dbReference type="ChEBI" id="CHEBI:18420"/>
    </cofactor>
    <cofactor evidence="8">
        <name>Mn(2+)</name>
        <dbReference type="ChEBI" id="CHEBI:29035"/>
    </cofactor>
</comment>
<dbReference type="Pfam" id="PF02696">
    <property type="entry name" value="SelO"/>
    <property type="match status" value="1"/>
</dbReference>
<comment type="function">
    <text evidence="8">Nucleotidyltransferase involved in the post-translational modification of proteins. It can catalyze the addition of adenosine monophosphate (AMP) or uridine monophosphate (UMP) to a protein, resulting in modifications known as AMPylation and UMPylation.</text>
</comment>
<feature type="binding site" evidence="8">
    <location>
        <position position="108"/>
    </location>
    <ligand>
        <name>ATP</name>
        <dbReference type="ChEBI" id="CHEBI:30616"/>
    </ligand>
</feature>
<reference evidence="9 10" key="1">
    <citation type="submission" date="2021-02" db="EMBL/GenBank/DDBJ databases">
        <title>Paracoccus methylovroum sp.nov., a new methanol and methylamine utilizing methylotrophic denitrifer.</title>
        <authorList>
            <person name="Timsy T."/>
            <person name="Behrendt U."/>
            <person name="Ulrich A."/>
            <person name="Spanner T."/>
            <person name="Foesel B.U."/>
            <person name="Horn M.A."/>
            <person name="Kolb S."/>
        </authorList>
    </citation>
    <scope>NUCLEOTIDE SEQUENCE [LARGE SCALE GENOMIC DNA]</scope>
    <source>
        <strain evidence="9 10">H4-D09</strain>
    </source>
</reference>
<evidence type="ECO:0000256" key="2">
    <source>
        <dbReference type="ARBA" id="ARBA00022679"/>
    </source>
</evidence>
<evidence type="ECO:0000256" key="7">
    <source>
        <dbReference type="ARBA" id="ARBA00022842"/>
    </source>
</evidence>
<evidence type="ECO:0000313" key="10">
    <source>
        <dbReference type="Proteomes" id="UP000663629"/>
    </source>
</evidence>
<name>A0ABX7JL44_9RHOB</name>
<keyword evidence="8" id="KW-0464">Manganese</keyword>
<evidence type="ECO:0000256" key="5">
    <source>
        <dbReference type="ARBA" id="ARBA00022741"/>
    </source>
</evidence>
<comment type="catalytic activity">
    <reaction evidence="8">
        <text>L-threonyl-[protein] + ATP = 3-O-(5'-adenylyl)-L-threonyl-[protein] + diphosphate</text>
        <dbReference type="Rhea" id="RHEA:54292"/>
        <dbReference type="Rhea" id="RHEA-COMP:11060"/>
        <dbReference type="Rhea" id="RHEA-COMP:13847"/>
        <dbReference type="ChEBI" id="CHEBI:30013"/>
        <dbReference type="ChEBI" id="CHEBI:30616"/>
        <dbReference type="ChEBI" id="CHEBI:33019"/>
        <dbReference type="ChEBI" id="CHEBI:138113"/>
        <dbReference type="EC" id="2.7.7.108"/>
    </reaction>
</comment>
<accession>A0ABX7JL44</accession>
<keyword evidence="2 8" id="KW-0808">Transferase</keyword>
<dbReference type="EMBL" id="CP070368">
    <property type="protein sequence ID" value="QRZ14028.1"/>
    <property type="molecule type" value="Genomic_DNA"/>
</dbReference>
<keyword evidence="6 8" id="KW-0067">ATP-binding</keyword>
<evidence type="ECO:0000256" key="4">
    <source>
        <dbReference type="ARBA" id="ARBA00022723"/>
    </source>
</evidence>
<evidence type="ECO:0000256" key="6">
    <source>
        <dbReference type="ARBA" id="ARBA00022840"/>
    </source>
</evidence>
<feature type="binding site" evidence="8">
    <location>
        <position position="87"/>
    </location>
    <ligand>
        <name>ATP</name>
        <dbReference type="ChEBI" id="CHEBI:30616"/>
    </ligand>
</feature>
<dbReference type="PANTHER" id="PTHR32057:SF14">
    <property type="entry name" value="PROTEIN ADENYLYLTRANSFERASE SELO, MITOCHONDRIAL"/>
    <property type="match status" value="1"/>
</dbReference>
<comment type="catalytic activity">
    <reaction evidence="8">
        <text>L-tyrosyl-[protein] + UTP = O-(5'-uridylyl)-L-tyrosyl-[protein] + diphosphate</text>
        <dbReference type="Rhea" id="RHEA:83887"/>
        <dbReference type="Rhea" id="RHEA-COMP:10136"/>
        <dbReference type="Rhea" id="RHEA-COMP:20238"/>
        <dbReference type="ChEBI" id="CHEBI:33019"/>
        <dbReference type="ChEBI" id="CHEBI:46398"/>
        <dbReference type="ChEBI" id="CHEBI:46858"/>
        <dbReference type="ChEBI" id="CHEBI:90602"/>
    </reaction>
</comment>
<feature type="binding site" evidence="8">
    <location>
        <position position="171"/>
    </location>
    <ligand>
        <name>ATP</name>
        <dbReference type="ChEBI" id="CHEBI:30616"/>
    </ligand>
</feature>
<keyword evidence="10" id="KW-1185">Reference proteome</keyword>
<dbReference type="NCBIfam" id="NF000658">
    <property type="entry name" value="PRK00029.1"/>
    <property type="match status" value="1"/>
</dbReference>
<feature type="binding site" evidence="8">
    <location>
        <position position="85"/>
    </location>
    <ligand>
        <name>ATP</name>
        <dbReference type="ChEBI" id="CHEBI:30616"/>
    </ligand>
</feature>
<feature type="active site" description="Proton acceptor" evidence="8">
    <location>
        <position position="243"/>
    </location>
</feature>
<feature type="binding site" evidence="8">
    <location>
        <position position="244"/>
    </location>
    <ligand>
        <name>Mg(2+)</name>
        <dbReference type="ChEBI" id="CHEBI:18420"/>
    </ligand>
</feature>
<dbReference type="InterPro" id="IPR003846">
    <property type="entry name" value="SelO"/>
</dbReference>
<comment type="similarity">
    <text evidence="1 8">Belongs to the SELO family.</text>
</comment>